<name>A0A9X2AE75_9BACT</name>
<organism evidence="5 6">
    <name type="scientific">Hymenobacter cyanobacteriorum</name>
    <dbReference type="NCBI Taxonomy" id="2926463"/>
    <lineage>
        <taxon>Bacteria</taxon>
        <taxon>Pseudomonadati</taxon>
        <taxon>Bacteroidota</taxon>
        <taxon>Cytophagia</taxon>
        <taxon>Cytophagales</taxon>
        <taxon>Hymenobacteraceae</taxon>
        <taxon>Hymenobacter</taxon>
    </lineage>
</organism>
<comment type="caution">
    <text evidence="5">The sequence shown here is derived from an EMBL/GenBank/DDBJ whole genome shotgun (WGS) entry which is preliminary data.</text>
</comment>
<reference evidence="5" key="1">
    <citation type="submission" date="2022-03" db="EMBL/GenBank/DDBJ databases">
        <title>Bacterial whole genome sequence for Hymenobacter sp. DH14.</title>
        <authorList>
            <person name="Le V."/>
        </authorList>
    </citation>
    <scope>NUCLEOTIDE SEQUENCE</scope>
    <source>
        <strain evidence="5">DH14</strain>
    </source>
</reference>
<dbReference type="InterPro" id="IPR001107">
    <property type="entry name" value="Band_7"/>
</dbReference>
<dbReference type="SUPFAM" id="SSF117892">
    <property type="entry name" value="Band 7/SPFH domain"/>
    <property type="match status" value="1"/>
</dbReference>
<keyword evidence="3" id="KW-0812">Transmembrane</keyword>
<dbReference type="PANTHER" id="PTHR23222">
    <property type="entry name" value="PROHIBITIN"/>
    <property type="match status" value="1"/>
</dbReference>
<evidence type="ECO:0000313" key="6">
    <source>
        <dbReference type="Proteomes" id="UP001139193"/>
    </source>
</evidence>
<dbReference type="PANTHER" id="PTHR23222:SF1">
    <property type="entry name" value="PROHIBITIN-2"/>
    <property type="match status" value="1"/>
</dbReference>
<accession>A0A9X2AE75</accession>
<dbReference type="Proteomes" id="UP001139193">
    <property type="component" value="Unassembled WGS sequence"/>
</dbReference>
<gene>
    <name evidence="5" type="ORF">MON38_03670</name>
</gene>
<proteinExistence type="predicted"/>
<evidence type="ECO:0000256" key="2">
    <source>
        <dbReference type="ARBA" id="ARBA00023136"/>
    </source>
</evidence>
<dbReference type="Pfam" id="PF01145">
    <property type="entry name" value="Band_7"/>
    <property type="match status" value="1"/>
</dbReference>
<sequence>MFLVVLGFIILVLGLNASRFSERLERLRGGLIFLGGAFLLLGLALSTVVQVGVGQVGVQTLFGQVRPRVLPPGLSVVNPLVDVTRFDTRTQNYTMSAQHGEGAQAGDDAIRVLSADGLEVVIDLTVLYHVVPTQAPKILATIGEDYQEKIVRAISRTRIRDNAVYYDAVALYSTRREEFQTRILAAIEKDFRTNGLQLDQLLIRNIQLPQSVKASIESKISAEQDAQKMQFVLQKEKQEAERKRVEAQGIADYQRIVNTELSDKLLQYETIKANQAIATSPNAKVIIMGGGRGAVPQLLLGDK</sequence>
<comment type="subcellular location">
    <subcellularLocation>
        <location evidence="1">Membrane</location>
        <topology evidence="1">Single-pass membrane protein</topology>
    </subcellularLocation>
</comment>
<feature type="transmembrane region" description="Helical" evidence="3">
    <location>
        <begin position="33"/>
        <end position="58"/>
    </location>
</feature>
<dbReference type="EMBL" id="JALBGC010000001">
    <property type="protein sequence ID" value="MCI1186502.1"/>
    <property type="molecule type" value="Genomic_DNA"/>
</dbReference>
<keyword evidence="6" id="KW-1185">Reference proteome</keyword>
<dbReference type="GO" id="GO:0016020">
    <property type="term" value="C:membrane"/>
    <property type="evidence" value="ECO:0007669"/>
    <property type="project" value="UniProtKB-SubCell"/>
</dbReference>
<dbReference type="SMART" id="SM00244">
    <property type="entry name" value="PHB"/>
    <property type="match status" value="1"/>
</dbReference>
<dbReference type="PRINTS" id="PR00679">
    <property type="entry name" value="PROHIBITIN"/>
</dbReference>
<evidence type="ECO:0000256" key="1">
    <source>
        <dbReference type="ARBA" id="ARBA00004167"/>
    </source>
</evidence>
<dbReference type="Gene3D" id="3.30.479.30">
    <property type="entry name" value="Band 7 domain"/>
    <property type="match status" value="1"/>
</dbReference>
<dbReference type="AlphaFoldDB" id="A0A9X2AE75"/>
<dbReference type="InterPro" id="IPR036013">
    <property type="entry name" value="Band_7/SPFH_dom_sf"/>
</dbReference>
<dbReference type="RefSeq" id="WP_241934774.1">
    <property type="nucleotide sequence ID" value="NZ_JALBGC010000001.1"/>
</dbReference>
<evidence type="ECO:0000313" key="5">
    <source>
        <dbReference type="EMBL" id="MCI1186502.1"/>
    </source>
</evidence>
<keyword evidence="3" id="KW-1133">Transmembrane helix</keyword>
<evidence type="ECO:0000259" key="4">
    <source>
        <dbReference type="SMART" id="SM00244"/>
    </source>
</evidence>
<evidence type="ECO:0000256" key="3">
    <source>
        <dbReference type="SAM" id="Phobius"/>
    </source>
</evidence>
<dbReference type="InterPro" id="IPR000163">
    <property type="entry name" value="Prohibitin"/>
</dbReference>
<keyword evidence="2 3" id="KW-0472">Membrane</keyword>
<feature type="domain" description="Band 7" evidence="4">
    <location>
        <begin position="46"/>
        <end position="220"/>
    </location>
</feature>
<protein>
    <submittedName>
        <fullName evidence="5">Prohibitin family protein</fullName>
    </submittedName>
</protein>
<dbReference type="CDD" id="cd03401">
    <property type="entry name" value="SPFH_prohibitin"/>
    <property type="match status" value="1"/>
</dbReference>
<dbReference type="GO" id="GO:0007005">
    <property type="term" value="P:mitochondrion organization"/>
    <property type="evidence" value="ECO:0007669"/>
    <property type="project" value="TreeGrafter"/>
</dbReference>